<comment type="caution">
    <text evidence="2">The sequence shown here is derived from an EMBL/GenBank/DDBJ whole genome shotgun (WGS) entry which is preliminary data.</text>
</comment>
<feature type="region of interest" description="Disordered" evidence="1">
    <location>
        <begin position="787"/>
        <end position="813"/>
    </location>
</feature>
<feature type="region of interest" description="Disordered" evidence="1">
    <location>
        <begin position="22"/>
        <end position="58"/>
    </location>
</feature>
<dbReference type="Proteomes" id="UP001058974">
    <property type="component" value="Chromosome 6"/>
</dbReference>
<dbReference type="EMBL" id="JAMSHJ010000006">
    <property type="protein sequence ID" value="KAI5393111.1"/>
    <property type="molecule type" value="Genomic_DNA"/>
</dbReference>
<protein>
    <recommendedName>
        <fullName evidence="4">Alpha/beta-Hydrolases superfamily protein</fullName>
    </recommendedName>
</protein>
<evidence type="ECO:0000313" key="2">
    <source>
        <dbReference type="EMBL" id="KAI5393111.1"/>
    </source>
</evidence>
<reference evidence="2 3" key="1">
    <citation type="journal article" date="2022" name="Nat. Genet.">
        <title>Improved pea reference genome and pan-genome highlight genomic features and evolutionary characteristics.</title>
        <authorList>
            <person name="Yang T."/>
            <person name="Liu R."/>
            <person name="Luo Y."/>
            <person name="Hu S."/>
            <person name="Wang D."/>
            <person name="Wang C."/>
            <person name="Pandey M.K."/>
            <person name="Ge S."/>
            <person name="Xu Q."/>
            <person name="Li N."/>
            <person name="Li G."/>
            <person name="Huang Y."/>
            <person name="Saxena R.K."/>
            <person name="Ji Y."/>
            <person name="Li M."/>
            <person name="Yan X."/>
            <person name="He Y."/>
            <person name="Liu Y."/>
            <person name="Wang X."/>
            <person name="Xiang C."/>
            <person name="Varshney R.K."/>
            <person name="Ding H."/>
            <person name="Gao S."/>
            <person name="Zong X."/>
        </authorList>
    </citation>
    <scope>NUCLEOTIDE SEQUENCE [LARGE SCALE GENOMIC DNA]</scope>
    <source>
        <strain evidence="2 3">cv. Zhongwan 6</strain>
    </source>
</reference>
<proteinExistence type="predicted"/>
<feature type="compositionally biased region" description="Low complexity" evidence="1">
    <location>
        <begin position="22"/>
        <end position="33"/>
    </location>
</feature>
<dbReference type="Gene3D" id="1.25.10.10">
    <property type="entry name" value="Leucine-rich Repeat Variant"/>
    <property type="match status" value="2"/>
</dbReference>
<sequence>MHRFCFRTQPLLRSYHPRKYISSSSSNNHLNSHSPEKPLENSQIAPQQTPKTLSPLTTSSSLSRTSVVAISAAVVASVAFISYDYGREHQSDATGEANPFYTTAVHRSADSVNRIFHHVKRTGVAATVLWQSLRSVLSSANHEVRSGFEIRVAALLADIAAANSSRRAAIVGAGGGAVVDWLLDSVAVVKDAGGGTQAEAARALAYLIADPDVSAAVFARPHAVPNLLRFIFSCKPRRSKNKTTLSFFYNNAVHNFLFQKSSRRSAFDVSDSLKGRSMLVAAIMDVVTSSCDNADSISFKPSLPGNAETRDIAAALQVIEEGGLHLDEPPDDDDDDGGIGKKGIGIKILEGTTVLGLSRTRDAMELDNTDFDHEEPLNHGISTTDFGPEKPLKCGTPTALVYHKFDDSVVKQNMSSVVVPGLWDDLHCEHVAVPFATWALANWATASQLNRSRIHELDQDGNAVLSALMAPERSVKWHASLVVRLLLEDRDMPLNESVSDWSSNLLSTISHACRHEDVSLARVAFSAFLLSVERSSGVQKTVMEKGLNSMRDIAKTTKHKQVQEAVAKALELLCNGDRHLSFEESQKWSGILIPWVFGTFSSDTIRNSSIKILSQILEDYGAKSVPLSQGWLVMLLNEVQNSIKKSIDKGASQPKSDKVKTLINNANIASAAQVANQLSSAVVNLAAKQLSAVSNSDISPLADFLSLEPLAGPFKNLKKDSLPKFGAADSALATLKGIKALTEVCAEDSESQDKIVDFGILCLLRRFLLNDDYERLAAMEAYDASSRAHEGQERKSNEGEEPPRLDINDPASVRVPPTAHIRRHAARLLTILSLLPRVKKVIVADKTWCSWLDDCANGKIPGCSDLKLQSYARAALLNIFCNDQINGGSGSTGPSGGVVNNYNMCPRYDDMIFLINSHLPHWKCPNETYPQGSFSKGIHVATSAVVEDGSKSLNDGTCSCGSIDSTKCSRDADCPPLDVVFVHGLRGGPYKTWRISEDKSSTMSTLVEKIDEEAGKLGTFWPGEWLSSDFPHARLFTLRYKV</sequence>
<dbReference type="SUPFAM" id="SSF48371">
    <property type="entry name" value="ARM repeat"/>
    <property type="match status" value="1"/>
</dbReference>
<dbReference type="PANTHER" id="PTHR48202:SF1">
    <property type="entry name" value="ALPHA_BETA-HYDROLASES SUPERFAMILY PROTEIN"/>
    <property type="match status" value="1"/>
</dbReference>
<keyword evidence="3" id="KW-1185">Reference proteome</keyword>
<dbReference type="InterPro" id="IPR016024">
    <property type="entry name" value="ARM-type_fold"/>
</dbReference>
<name>A0A9D5A2L1_PEA</name>
<dbReference type="InterPro" id="IPR011989">
    <property type="entry name" value="ARM-like"/>
</dbReference>
<feature type="compositionally biased region" description="Low complexity" evidence="1">
    <location>
        <begin position="49"/>
        <end position="58"/>
    </location>
</feature>
<accession>A0A9D5A2L1</accession>
<evidence type="ECO:0000313" key="3">
    <source>
        <dbReference type="Proteomes" id="UP001058974"/>
    </source>
</evidence>
<dbReference type="AlphaFoldDB" id="A0A9D5A2L1"/>
<evidence type="ECO:0008006" key="4">
    <source>
        <dbReference type="Google" id="ProtNLM"/>
    </source>
</evidence>
<dbReference type="PANTHER" id="PTHR48202">
    <property type="entry name" value="ALPHA/BETA-HYDROLASES SUPERFAMILY PROTEIN"/>
    <property type="match status" value="1"/>
</dbReference>
<dbReference type="Gramene" id="Psat06G0030300-T2">
    <property type="protein sequence ID" value="KAI5393111.1"/>
    <property type="gene ID" value="KIW84_060303"/>
</dbReference>
<feature type="region of interest" description="Disordered" evidence="1">
    <location>
        <begin position="370"/>
        <end position="389"/>
    </location>
</feature>
<organism evidence="2 3">
    <name type="scientific">Pisum sativum</name>
    <name type="common">Garden pea</name>
    <name type="synonym">Lathyrus oleraceus</name>
    <dbReference type="NCBI Taxonomy" id="3888"/>
    <lineage>
        <taxon>Eukaryota</taxon>
        <taxon>Viridiplantae</taxon>
        <taxon>Streptophyta</taxon>
        <taxon>Embryophyta</taxon>
        <taxon>Tracheophyta</taxon>
        <taxon>Spermatophyta</taxon>
        <taxon>Magnoliopsida</taxon>
        <taxon>eudicotyledons</taxon>
        <taxon>Gunneridae</taxon>
        <taxon>Pentapetalae</taxon>
        <taxon>rosids</taxon>
        <taxon>fabids</taxon>
        <taxon>Fabales</taxon>
        <taxon>Fabaceae</taxon>
        <taxon>Papilionoideae</taxon>
        <taxon>50 kb inversion clade</taxon>
        <taxon>NPAAA clade</taxon>
        <taxon>Hologalegina</taxon>
        <taxon>IRL clade</taxon>
        <taxon>Fabeae</taxon>
        <taxon>Lathyrus</taxon>
    </lineage>
</organism>
<evidence type="ECO:0000256" key="1">
    <source>
        <dbReference type="SAM" id="MobiDB-lite"/>
    </source>
</evidence>
<gene>
    <name evidence="2" type="ORF">KIW84_060303</name>
</gene>
<feature type="compositionally biased region" description="Basic and acidic residues" evidence="1">
    <location>
        <begin position="787"/>
        <end position="807"/>
    </location>
</feature>